<dbReference type="OrthoDB" id="9773538at2"/>
<dbReference type="GO" id="GO:0005829">
    <property type="term" value="C:cytosol"/>
    <property type="evidence" value="ECO:0007669"/>
    <property type="project" value="UniProtKB-ARBA"/>
</dbReference>
<dbReference type="FunFam" id="1.10.1370.40:FF:000005">
    <property type="entry name" value="Organellar oligopeptidase A, chloroplastic/mitochondrial"/>
    <property type="match status" value="1"/>
</dbReference>
<evidence type="ECO:0000256" key="7">
    <source>
        <dbReference type="ARBA" id="ARBA00024603"/>
    </source>
</evidence>
<proteinExistence type="inferred from homology"/>
<evidence type="ECO:0000256" key="5">
    <source>
        <dbReference type="ARBA" id="ARBA00022833"/>
    </source>
</evidence>
<dbReference type="EC" id="3.4.24.70" evidence="8"/>
<dbReference type="Gene3D" id="1.10.1370.40">
    <property type="match status" value="1"/>
</dbReference>
<dbReference type="Proteomes" id="UP000217289">
    <property type="component" value="Chromosome"/>
</dbReference>
<dbReference type="GO" id="GO:0046872">
    <property type="term" value="F:metal ion binding"/>
    <property type="evidence" value="ECO:0007669"/>
    <property type="project" value="UniProtKB-UniRule"/>
</dbReference>
<dbReference type="Gene3D" id="1.10.1370.10">
    <property type="entry name" value="Neurolysin, domain 3"/>
    <property type="match status" value="1"/>
</dbReference>
<evidence type="ECO:0000313" key="13">
    <source>
        <dbReference type="Proteomes" id="UP000217289"/>
    </source>
</evidence>
<keyword evidence="2 9" id="KW-0645">Protease</keyword>
<feature type="domain" description="Oligopeptidase A N-terminal" evidence="11">
    <location>
        <begin position="31"/>
        <end position="153"/>
    </location>
</feature>
<dbReference type="CDD" id="cd06456">
    <property type="entry name" value="M3A_DCP"/>
    <property type="match status" value="1"/>
</dbReference>
<gene>
    <name evidence="12" type="ORF">MEBOL_004579</name>
</gene>
<dbReference type="Pfam" id="PF19310">
    <property type="entry name" value="TOP_N"/>
    <property type="match status" value="1"/>
</dbReference>
<evidence type="ECO:0000256" key="2">
    <source>
        <dbReference type="ARBA" id="ARBA00022670"/>
    </source>
</evidence>
<keyword evidence="4 9" id="KW-0378">Hydrolase</keyword>
<dbReference type="Pfam" id="PF01432">
    <property type="entry name" value="Peptidase_M3"/>
    <property type="match status" value="1"/>
</dbReference>
<dbReference type="PANTHER" id="PTHR11804">
    <property type="entry name" value="PROTEASE M3 THIMET OLIGOPEPTIDASE-RELATED"/>
    <property type="match status" value="1"/>
</dbReference>
<dbReference type="InterPro" id="IPR024077">
    <property type="entry name" value="Neurolysin/TOP_dom2"/>
</dbReference>
<dbReference type="InterPro" id="IPR034005">
    <property type="entry name" value="M3A_DCP"/>
</dbReference>
<dbReference type="InterPro" id="IPR001567">
    <property type="entry name" value="Pept_M3A_M3B_dom"/>
</dbReference>
<dbReference type="SUPFAM" id="SSF55486">
    <property type="entry name" value="Metalloproteases ('zincins'), catalytic domain"/>
    <property type="match status" value="1"/>
</dbReference>
<dbReference type="Gene3D" id="3.40.390.10">
    <property type="entry name" value="Collagenase (Catalytic Domain)"/>
    <property type="match status" value="1"/>
</dbReference>
<evidence type="ECO:0000256" key="6">
    <source>
        <dbReference type="ARBA" id="ARBA00023049"/>
    </source>
</evidence>
<dbReference type="InterPro" id="IPR045666">
    <property type="entry name" value="OpdA_N"/>
</dbReference>
<dbReference type="GO" id="GO:0006518">
    <property type="term" value="P:peptide metabolic process"/>
    <property type="evidence" value="ECO:0007669"/>
    <property type="project" value="TreeGrafter"/>
</dbReference>
<feature type="domain" description="Peptidase M3A/M3B catalytic" evidence="10">
    <location>
        <begin position="236"/>
        <end position="691"/>
    </location>
</feature>
<name>A0A250IIZ0_9BACT</name>
<sequence length="699" mass="78032">MTAPVSDNPLLQTEGLPKFDRIRAEHVEPAIRDLLARLNADFDALEREVQPTWKGTVERLSTLTEPLGLAWGVVNHLMGVQNSPELRQAHSAVEGDVVESFMRIGQSAPLYRAYKALREGSEWKGLEEAQRRVVEASIRDMELSGVGLEGEARERFQVIERELAELSTRFANNVIDSTKAWSMTLTQREEVDGLPPSALAMAAQAAKQGLAEGAPAPTPEAGPWRITLDAPSFGPFMEHSRRPELREKVYRAYITRASTGEVDNNPLIERILSLRGEKARLLGYGSFAEVSLAAKMAPGVQAVEQLLGELRGAARSRAQGELDELTAFARRKTGNASLELKLWDTAFWAERLREERYAYTDEELRPYFALPRVLEGLFDTAKRLFGVTVRAADGEVPVWDESVRFFRMADESGKDIAAFYLDPYSRPATKRGGAWMNGALDRKRQLDGSLRLPVAYLVCNATPPVGGKSALLTFREVETLFHEFGHGLQHMLTRVDYPEAAGINNVEWDAVELPSQFMENWCFHEETLSRLARHVDTGEPLPRALQEKIRAGRIYRAASMTLRQVYFATLDLELHHRYQAGGVAETQKRVAQDNTVLAPLPEDRFLCSFTHIFAGGYAAGYYSYKWAEVLSADAFSAFEEAGLADARALEKTGRRFRDTVLALGGSRHPLVVFQEFRGRAPSTQPLLKQTGLLDSQPRA</sequence>
<keyword evidence="3 9" id="KW-0479">Metal-binding</keyword>
<keyword evidence="6 9" id="KW-0482">Metalloprotease</keyword>
<keyword evidence="13" id="KW-1185">Reference proteome</keyword>
<dbReference type="AlphaFoldDB" id="A0A250IIZ0"/>
<comment type="catalytic activity">
    <reaction evidence="7">
        <text>Hydrolysis of oligopeptides, with broad specificity. Gly or Ala commonly occur as P1 or P1' residues, but more distant residues are also important, as is shown by the fact that Z-Gly-Pro-Gly-|-Gly-Pro-Ala is cleaved, but not Z-(Gly)(5).</text>
        <dbReference type="EC" id="3.4.24.70"/>
    </reaction>
</comment>
<keyword evidence="5 9" id="KW-0862">Zinc</keyword>
<evidence type="ECO:0000259" key="10">
    <source>
        <dbReference type="Pfam" id="PF01432"/>
    </source>
</evidence>
<organism evidence="12 13">
    <name type="scientific">Melittangium boletus DSM 14713</name>
    <dbReference type="NCBI Taxonomy" id="1294270"/>
    <lineage>
        <taxon>Bacteria</taxon>
        <taxon>Pseudomonadati</taxon>
        <taxon>Myxococcota</taxon>
        <taxon>Myxococcia</taxon>
        <taxon>Myxococcales</taxon>
        <taxon>Cystobacterineae</taxon>
        <taxon>Archangiaceae</taxon>
        <taxon>Melittangium</taxon>
    </lineage>
</organism>
<evidence type="ECO:0000256" key="1">
    <source>
        <dbReference type="ARBA" id="ARBA00006040"/>
    </source>
</evidence>
<accession>A0A250IIZ0</accession>
<protein>
    <recommendedName>
        <fullName evidence="8">oligopeptidase A</fullName>
        <ecNumber evidence="8">3.4.24.70</ecNumber>
    </recommendedName>
</protein>
<evidence type="ECO:0000256" key="9">
    <source>
        <dbReference type="RuleBase" id="RU003435"/>
    </source>
</evidence>
<evidence type="ECO:0000259" key="11">
    <source>
        <dbReference type="Pfam" id="PF19310"/>
    </source>
</evidence>
<reference evidence="12 13" key="1">
    <citation type="submission" date="2017-06" db="EMBL/GenBank/DDBJ databases">
        <authorList>
            <person name="Kim H.J."/>
            <person name="Triplett B.A."/>
        </authorList>
    </citation>
    <scope>NUCLEOTIDE SEQUENCE [LARGE SCALE GENOMIC DNA]</scope>
    <source>
        <strain evidence="12 13">DSM 14713</strain>
    </source>
</reference>
<evidence type="ECO:0000313" key="12">
    <source>
        <dbReference type="EMBL" id="ATB31117.1"/>
    </source>
</evidence>
<evidence type="ECO:0000256" key="4">
    <source>
        <dbReference type="ARBA" id="ARBA00022801"/>
    </source>
</evidence>
<comment type="similarity">
    <text evidence="1 9">Belongs to the peptidase M3 family.</text>
</comment>
<dbReference type="RefSeq" id="WP_095979487.1">
    <property type="nucleotide sequence ID" value="NZ_CP022163.1"/>
</dbReference>
<evidence type="ECO:0000256" key="3">
    <source>
        <dbReference type="ARBA" id="ARBA00022723"/>
    </source>
</evidence>
<dbReference type="GO" id="GO:0004222">
    <property type="term" value="F:metalloendopeptidase activity"/>
    <property type="evidence" value="ECO:0007669"/>
    <property type="project" value="UniProtKB-EC"/>
</dbReference>
<dbReference type="GO" id="GO:0006508">
    <property type="term" value="P:proteolysis"/>
    <property type="evidence" value="ECO:0007669"/>
    <property type="project" value="UniProtKB-KW"/>
</dbReference>
<comment type="cofactor">
    <cofactor evidence="9">
        <name>Zn(2+)</name>
        <dbReference type="ChEBI" id="CHEBI:29105"/>
    </cofactor>
    <text evidence="9">Binds 1 zinc ion.</text>
</comment>
<dbReference type="InterPro" id="IPR024079">
    <property type="entry name" value="MetalloPept_cat_dom_sf"/>
</dbReference>
<dbReference type="InterPro" id="IPR045090">
    <property type="entry name" value="Pept_M3A_M3B"/>
</dbReference>
<dbReference type="EMBL" id="CP022163">
    <property type="protein sequence ID" value="ATB31117.1"/>
    <property type="molecule type" value="Genomic_DNA"/>
</dbReference>
<evidence type="ECO:0000256" key="8">
    <source>
        <dbReference type="ARBA" id="ARBA00026100"/>
    </source>
</evidence>
<dbReference type="PANTHER" id="PTHR11804:SF83">
    <property type="entry name" value="LD37516P"/>
    <property type="match status" value="1"/>
</dbReference>
<dbReference type="KEGG" id="mbd:MEBOL_004579"/>
<dbReference type="FunFam" id="3.40.390.10:FF:000009">
    <property type="entry name" value="Oligopeptidase A"/>
    <property type="match status" value="1"/>
</dbReference>